<dbReference type="EMBL" id="CM045764">
    <property type="protein sequence ID" value="KAI8008161.1"/>
    <property type="molecule type" value="Genomic_DNA"/>
</dbReference>
<name>A0ACC0H549_9ERIC</name>
<gene>
    <name evidence="1" type="ORF">LOK49_LG07G02547</name>
</gene>
<keyword evidence="2" id="KW-1185">Reference proteome</keyword>
<protein>
    <submittedName>
        <fullName evidence="1">Uncharacterized protein</fullName>
    </submittedName>
</protein>
<sequence>MDTQIITPAHAISFTPTTITGAAPAAAEQSHTPPAHISSSRATLQSHTPAEPHSRTEPQNNTTARQQQATKGHTIDHPTDRA</sequence>
<comment type="caution">
    <text evidence="1">The sequence shown here is derived from an EMBL/GenBank/DDBJ whole genome shotgun (WGS) entry which is preliminary data.</text>
</comment>
<proteinExistence type="predicted"/>
<organism evidence="1 2">
    <name type="scientific">Camellia lanceoleosa</name>
    <dbReference type="NCBI Taxonomy" id="1840588"/>
    <lineage>
        <taxon>Eukaryota</taxon>
        <taxon>Viridiplantae</taxon>
        <taxon>Streptophyta</taxon>
        <taxon>Embryophyta</taxon>
        <taxon>Tracheophyta</taxon>
        <taxon>Spermatophyta</taxon>
        <taxon>Magnoliopsida</taxon>
        <taxon>eudicotyledons</taxon>
        <taxon>Gunneridae</taxon>
        <taxon>Pentapetalae</taxon>
        <taxon>asterids</taxon>
        <taxon>Ericales</taxon>
        <taxon>Theaceae</taxon>
        <taxon>Camellia</taxon>
    </lineage>
</organism>
<evidence type="ECO:0000313" key="2">
    <source>
        <dbReference type="Proteomes" id="UP001060215"/>
    </source>
</evidence>
<accession>A0ACC0H549</accession>
<evidence type="ECO:0000313" key="1">
    <source>
        <dbReference type="EMBL" id="KAI8008161.1"/>
    </source>
</evidence>
<reference evidence="1 2" key="1">
    <citation type="journal article" date="2022" name="Plant J.">
        <title>Chromosome-level genome of Camellia lanceoleosa provides a valuable resource for understanding genome evolution and self-incompatibility.</title>
        <authorList>
            <person name="Gong W."/>
            <person name="Xiao S."/>
            <person name="Wang L."/>
            <person name="Liao Z."/>
            <person name="Chang Y."/>
            <person name="Mo W."/>
            <person name="Hu G."/>
            <person name="Li W."/>
            <person name="Zhao G."/>
            <person name="Zhu H."/>
            <person name="Hu X."/>
            <person name="Ji K."/>
            <person name="Xiang X."/>
            <person name="Song Q."/>
            <person name="Yuan D."/>
            <person name="Jin S."/>
            <person name="Zhang L."/>
        </authorList>
    </citation>
    <scope>NUCLEOTIDE SEQUENCE [LARGE SCALE GENOMIC DNA]</scope>
    <source>
        <strain evidence="1">SQ_2022a</strain>
    </source>
</reference>
<dbReference type="Proteomes" id="UP001060215">
    <property type="component" value="Chromosome 7"/>
</dbReference>